<evidence type="ECO:0000313" key="3">
    <source>
        <dbReference type="Proteomes" id="UP000663193"/>
    </source>
</evidence>
<accession>A0A7U2HYD9</accession>
<dbReference type="AlphaFoldDB" id="A0A7U2HYD9"/>
<name>A0A7U2HYD9_PHANO</name>
<gene>
    <name evidence="2" type="ORF">JI435_406540</name>
</gene>
<proteinExistence type="predicted"/>
<dbReference type="VEuPathDB" id="FungiDB:JI435_406540"/>
<dbReference type="Proteomes" id="UP000663193">
    <property type="component" value="Chromosome 5"/>
</dbReference>
<evidence type="ECO:0000256" key="1">
    <source>
        <dbReference type="SAM" id="Phobius"/>
    </source>
</evidence>
<sequence length="57" mass="6484">MGLIWRFEVWLGVGHVAKGLSIFIFFDLYIYVFKTIIATIIISSSQKLAPLTNLSHN</sequence>
<evidence type="ECO:0000313" key="2">
    <source>
        <dbReference type="EMBL" id="QRC94934.1"/>
    </source>
</evidence>
<dbReference type="EMBL" id="CP069027">
    <property type="protein sequence ID" value="QRC94934.1"/>
    <property type="molecule type" value="Genomic_DNA"/>
</dbReference>
<keyword evidence="1" id="KW-1133">Transmembrane helix</keyword>
<keyword evidence="1" id="KW-0812">Transmembrane</keyword>
<reference evidence="3" key="1">
    <citation type="journal article" date="2021" name="BMC Genomics">
        <title>Chromosome-level genome assembly and manually-curated proteome of model necrotroph Parastagonospora nodorum Sn15 reveals a genome-wide trove of candidate effector homologs, and redundancy of virulence-related functions within an accessory chromosome.</title>
        <authorList>
            <person name="Bertazzoni S."/>
            <person name="Jones D.A.B."/>
            <person name="Phan H.T."/>
            <person name="Tan K.-C."/>
            <person name="Hane J.K."/>
        </authorList>
    </citation>
    <scope>NUCLEOTIDE SEQUENCE [LARGE SCALE GENOMIC DNA]</scope>
    <source>
        <strain evidence="3">SN15 / ATCC MYA-4574 / FGSC 10173)</strain>
    </source>
</reference>
<keyword evidence="1" id="KW-0472">Membrane</keyword>
<feature type="transmembrane region" description="Helical" evidence="1">
    <location>
        <begin position="20"/>
        <end position="42"/>
    </location>
</feature>
<organism evidence="2 3">
    <name type="scientific">Phaeosphaeria nodorum (strain SN15 / ATCC MYA-4574 / FGSC 10173)</name>
    <name type="common">Glume blotch fungus</name>
    <name type="synonym">Parastagonospora nodorum</name>
    <dbReference type="NCBI Taxonomy" id="321614"/>
    <lineage>
        <taxon>Eukaryota</taxon>
        <taxon>Fungi</taxon>
        <taxon>Dikarya</taxon>
        <taxon>Ascomycota</taxon>
        <taxon>Pezizomycotina</taxon>
        <taxon>Dothideomycetes</taxon>
        <taxon>Pleosporomycetidae</taxon>
        <taxon>Pleosporales</taxon>
        <taxon>Pleosporineae</taxon>
        <taxon>Phaeosphaeriaceae</taxon>
        <taxon>Parastagonospora</taxon>
    </lineage>
</organism>
<keyword evidence="3" id="KW-1185">Reference proteome</keyword>
<protein>
    <submittedName>
        <fullName evidence="2">Uncharacterized protein</fullName>
    </submittedName>
</protein>